<gene>
    <name evidence="4" type="ORF">GOB93_17535</name>
</gene>
<feature type="domain" description="Band 7" evidence="3">
    <location>
        <begin position="289"/>
        <end position="494"/>
    </location>
</feature>
<keyword evidence="5" id="KW-1185">Reference proteome</keyword>
<comment type="subcellular location">
    <subcellularLocation>
        <location evidence="1">Membrane</location>
        <topology evidence="1">Single-pass membrane protein</topology>
    </subcellularLocation>
</comment>
<dbReference type="InterPro" id="IPR036013">
    <property type="entry name" value="Band_7/SPFH_dom_sf"/>
</dbReference>
<dbReference type="SMART" id="SM00244">
    <property type="entry name" value="PHB"/>
    <property type="match status" value="1"/>
</dbReference>
<proteinExistence type="predicted"/>
<feature type="transmembrane region" description="Helical" evidence="2">
    <location>
        <begin position="96"/>
        <end position="116"/>
    </location>
</feature>
<dbReference type="Pfam" id="PF01145">
    <property type="entry name" value="Band_7"/>
    <property type="match status" value="1"/>
</dbReference>
<evidence type="ECO:0000259" key="3">
    <source>
        <dbReference type="SMART" id="SM00244"/>
    </source>
</evidence>
<organism evidence="4 5">
    <name type="scientific">Acetobacter musti</name>
    <dbReference type="NCBI Taxonomy" id="864732"/>
    <lineage>
        <taxon>Bacteria</taxon>
        <taxon>Pseudomonadati</taxon>
        <taxon>Pseudomonadota</taxon>
        <taxon>Alphaproteobacteria</taxon>
        <taxon>Acetobacterales</taxon>
        <taxon>Acetobacteraceae</taxon>
        <taxon>Acetobacter</taxon>
    </lineage>
</organism>
<feature type="transmembrane region" description="Helical" evidence="2">
    <location>
        <begin position="128"/>
        <end position="149"/>
    </location>
</feature>
<keyword evidence="2" id="KW-0812">Transmembrane</keyword>
<evidence type="ECO:0000313" key="4">
    <source>
        <dbReference type="EMBL" id="NHN86423.1"/>
    </source>
</evidence>
<dbReference type="InterPro" id="IPR050710">
    <property type="entry name" value="Band7/mec-2_domain"/>
</dbReference>
<dbReference type="EMBL" id="WOTB01000034">
    <property type="protein sequence ID" value="NHN86423.1"/>
    <property type="molecule type" value="Genomic_DNA"/>
</dbReference>
<evidence type="ECO:0000313" key="5">
    <source>
        <dbReference type="Proteomes" id="UP000635278"/>
    </source>
</evidence>
<dbReference type="SUPFAM" id="SSF117892">
    <property type="entry name" value="Band 7/SPFH domain"/>
    <property type="match status" value="1"/>
</dbReference>
<protein>
    <recommendedName>
        <fullName evidence="3">Band 7 domain-containing protein</fullName>
    </recommendedName>
</protein>
<dbReference type="PANTHER" id="PTHR43327:SF10">
    <property type="entry name" value="STOMATIN-LIKE PROTEIN 2, MITOCHONDRIAL"/>
    <property type="match status" value="1"/>
</dbReference>
<keyword evidence="2" id="KW-0472">Membrane</keyword>
<feature type="transmembrane region" description="Helical" evidence="2">
    <location>
        <begin position="21"/>
        <end position="42"/>
    </location>
</feature>
<evidence type="ECO:0000256" key="1">
    <source>
        <dbReference type="ARBA" id="ARBA00004167"/>
    </source>
</evidence>
<evidence type="ECO:0000256" key="2">
    <source>
        <dbReference type="SAM" id="Phobius"/>
    </source>
</evidence>
<feature type="transmembrane region" description="Helical" evidence="2">
    <location>
        <begin position="170"/>
        <end position="199"/>
    </location>
</feature>
<sequence>MAGYESRKPEPVSHMNAARRGLILTGTTALIVLPLIAGIALAARRPASSQTSFAALLAKTPLSGILTADLCLVIAGTVTTLLCLRPRKNAAPDTTPGWLSGLLTAPLSLAALVLAGRATGPVADMARFSHNAISVASGLSLILAFLILFQERALATTPRAAAPEVRGLAALLRSVVLILALAGFFTGCAAGGMILPAWLWKIPCWLVICAACELLIRCIIRWFLPAMQAPAATGNLLFDDPRVLHPAHIALILKTQFGVDFERSWALSFVRQAFLPVTVTMILLAWSFSGVVKIGQNQRGVYEFFGAPRAVLGPGLHLIPPRPFGYVRLTEFGTIRSTVIADTPDATKIVADTSTAESEAPDSANRLWENSPDDASYLVARSNDSRAGFEALTVNLRILYRVRLSDQGAMDALYNVSSPDDLLRSLARHDLVTFFASETLDGVMATRRDKMAEIISMKLQQDLDRRQSGIEVVAVLIDSVQPPAAAAKSWRAVQAAEVRARMSIAEERTRAAGTAALARRDAYTAQSSSLAEAETIRNAARADAARMTGDDRAWQTGGRAFVFEYYLAALKTSLRDAAVTVVDSRIPRSLLDLRETQSGLLPPDDRTAPK</sequence>
<name>A0ABX0JSG3_9PROT</name>
<dbReference type="InterPro" id="IPR001107">
    <property type="entry name" value="Band_7"/>
</dbReference>
<dbReference type="PANTHER" id="PTHR43327">
    <property type="entry name" value="STOMATIN-LIKE PROTEIN 2, MITOCHONDRIAL"/>
    <property type="match status" value="1"/>
</dbReference>
<keyword evidence="2" id="KW-1133">Transmembrane helix</keyword>
<dbReference type="RefSeq" id="WP_173584770.1">
    <property type="nucleotide sequence ID" value="NZ_WOTB01000034.1"/>
</dbReference>
<feature type="transmembrane region" description="Helical" evidence="2">
    <location>
        <begin position="205"/>
        <end position="224"/>
    </location>
</feature>
<reference evidence="4 5" key="1">
    <citation type="journal article" date="2020" name="Int. J. Syst. Evol. Microbiol.">
        <title>Novel acetic acid bacteria from cider fermentations: Acetobacter conturbans sp. nov. and Acetobacter fallax sp. nov.</title>
        <authorList>
            <person name="Sombolestani A.S."/>
            <person name="Cleenwerck I."/>
            <person name="Cnockaert M."/>
            <person name="Borremans W."/>
            <person name="Wieme A.D."/>
            <person name="De Vuyst L."/>
            <person name="Vandamme P."/>
        </authorList>
    </citation>
    <scope>NUCLEOTIDE SEQUENCE [LARGE SCALE GENOMIC DNA]</scope>
    <source>
        <strain evidence="4 5">LMG 30640</strain>
    </source>
</reference>
<comment type="caution">
    <text evidence="4">The sequence shown here is derived from an EMBL/GenBank/DDBJ whole genome shotgun (WGS) entry which is preliminary data.</text>
</comment>
<dbReference type="Gene3D" id="3.30.479.30">
    <property type="entry name" value="Band 7 domain"/>
    <property type="match status" value="1"/>
</dbReference>
<feature type="transmembrane region" description="Helical" evidence="2">
    <location>
        <begin position="273"/>
        <end position="292"/>
    </location>
</feature>
<feature type="transmembrane region" description="Helical" evidence="2">
    <location>
        <begin position="62"/>
        <end position="84"/>
    </location>
</feature>
<dbReference type="Proteomes" id="UP000635278">
    <property type="component" value="Unassembled WGS sequence"/>
</dbReference>
<accession>A0ABX0JSG3</accession>